<dbReference type="Pfam" id="PF13041">
    <property type="entry name" value="PPR_2"/>
    <property type="match status" value="1"/>
</dbReference>
<feature type="repeat" description="PPR" evidence="2">
    <location>
        <begin position="215"/>
        <end position="249"/>
    </location>
</feature>
<sequence>VQENLQDVFCWFARIRTTSWSLQCNDSPSVSHLRSGRCLVGCLVVLGRFRLQERSKEIWRRSLQARGEERSKGAVEGTDELVQKLCEAETERNLEASLESMLLPEVRRSKAILQQVLRKLSEQKRANLLYATLKTIEEDGGIKLEDSNCTVGISTCARAKMWQQALKLLEVMPEMKLQPNVISYNATISACEKGGQWPQALKLLEAMREMKVQPNVISYSAAISACEKGGQWPQALKLFEAMRKGKVSLDVISYNAAISACEKGGHLRQALKLLEAMREAMRTAATSFNR</sequence>
<proteinExistence type="predicted"/>
<feature type="non-terminal residue" evidence="3">
    <location>
        <position position="1"/>
    </location>
</feature>
<protein>
    <submittedName>
        <fullName evidence="3">Uncharacterized protein</fullName>
    </submittedName>
</protein>
<dbReference type="InterPro" id="IPR011990">
    <property type="entry name" value="TPR-like_helical_dom_sf"/>
</dbReference>
<dbReference type="EMBL" id="CAXAMM010040064">
    <property type="protein sequence ID" value="CAK9090885.1"/>
    <property type="molecule type" value="Genomic_DNA"/>
</dbReference>
<evidence type="ECO:0000313" key="3">
    <source>
        <dbReference type="EMBL" id="CAK9090885.1"/>
    </source>
</evidence>
<dbReference type="InterPro" id="IPR002885">
    <property type="entry name" value="PPR_rpt"/>
</dbReference>
<evidence type="ECO:0000256" key="1">
    <source>
        <dbReference type="ARBA" id="ARBA00022737"/>
    </source>
</evidence>
<dbReference type="PROSITE" id="PS51375">
    <property type="entry name" value="PPR"/>
    <property type="match status" value="3"/>
</dbReference>
<dbReference type="Pfam" id="PF01535">
    <property type="entry name" value="PPR"/>
    <property type="match status" value="2"/>
</dbReference>
<evidence type="ECO:0000313" key="4">
    <source>
        <dbReference type="Proteomes" id="UP001642464"/>
    </source>
</evidence>
<dbReference type="PANTHER" id="PTHR47447">
    <property type="entry name" value="OS03G0856100 PROTEIN"/>
    <property type="match status" value="1"/>
</dbReference>
<keyword evidence="4" id="KW-1185">Reference proteome</keyword>
<feature type="repeat" description="PPR" evidence="2">
    <location>
        <begin position="180"/>
        <end position="214"/>
    </location>
</feature>
<gene>
    <name evidence="3" type="ORF">SCF082_LOCUS42851</name>
</gene>
<keyword evidence="1" id="KW-0677">Repeat</keyword>
<reference evidence="3 4" key="1">
    <citation type="submission" date="2024-02" db="EMBL/GenBank/DDBJ databases">
        <authorList>
            <person name="Chen Y."/>
            <person name="Shah S."/>
            <person name="Dougan E. K."/>
            <person name="Thang M."/>
            <person name="Chan C."/>
        </authorList>
    </citation>
    <scope>NUCLEOTIDE SEQUENCE [LARGE SCALE GENOMIC DNA]</scope>
</reference>
<dbReference type="PANTHER" id="PTHR47447:SF17">
    <property type="entry name" value="OS12G0638900 PROTEIN"/>
    <property type="match status" value="1"/>
</dbReference>
<dbReference type="NCBIfam" id="TIGR00756">
    <property type="entry name" value="PPR"/>
    <property type="match status" value="3"/>
</dbReference>
<dbReference type="Gene3D" id="1.25.40.10">
    <property type="entry name" value="Tetratricopeptide repeat domain"/>
    <property type="match status" value="1"/>
</dbReference>
<feature type="repeat" description="PPR" evidence="2">
    <location>
        <begin position="250"/>
        <end position="280"/>
    </location>
</feature>
<evidence type="ECO:0000256" key="2">
    <source>
        <dbReference type="PROSITE-ProRule" id="PRU00708"/>
    </source>
</evidence>
<dbReference type="Proteomes" id="UP001642464">
    <property type="component" value="Unassembled WGS sequence"/>
</dbReference>
<accession>A0ABP0QRI8</accession>
<organism evidence="3 4">
    <name type="scientific">Durusdinium trenchii</name>
    <dbReference type="NCBI Taxonomy" id="1381693"/>
    <lineage>
        <taxon>Eukaryota</taxon>
        <taxon>Sar</taxon>
        <taxon>Alveolata</taxon>
        <taxon>Dinophyceae</taxon>
        <taxon>Suessiales</taxon>
        <taxon>Symbiodiniaceae</taxon>
        <taxon>Durusdinium</taxon>
    </lineage>
</organism>
<comment type="caution">
    <text evidence="3">The sequence shown here is derived from an EMBL/GenBank/DDBJ whole genome shotgun (WGS) entry which is preliminary data.</text>
</comment>
<name>A0ABP0QRI8_9DINO</name>